<gene>
    <name evidence="1" type="ORF">SAMN05444388_102290</name>
</gene>
<evidence type="ECO:0000313" key="1">
    <source>
        <dbReference type="EMBL" id="SHG32899.1"/>
    </source>
</evidence>
<sequence length="150" mass="17358">MKNNRDNEKNRKTDVLDINKVSDFNLQNTSKEFTFKMSAIAEVEYDNGTSGELMSFFNKDIGFEEITSGIIEGLKRQHNVTAVKLTICDIINGVLKPWAHCQKVVFDYEEKMRATNGGYFYYLKHKKMMSGDNWMNDNGINYNHTTDYAN</sequence>
<reference evidence="1 2" key="1">
    <citation type="submission" date="2016-11" db="EMBL/GenBank/DDBJ databases">
        <authorList>
            <person name="Jaros S."/>
            <person name="Januszkiewicz K."/>
            <person name="Wedrychowicz H."/>
        </authorList>
    </citation>
    <scope>NUCLEOTIDE SEQUENCE [LARGE SCALE GENOMIC DNA]</scope>
    <source>
        <strain evidence="1 2">DSM 6792</strain>
    </source>
</reference>
<accession>A0A1M5IXX2</accession>
<dbReference type="EMBL" id="FQWH01000002">
    <property type="protein sequence ID" value="SHG32899.1"/>
    <property type="molecule type" value="Genomic_DNA"/>
</dbReference>
<protein>
    <submittedName>
        <fullName evidence="1">Uncharacterized protein</fullName>
    </submittedName>
</protein>
<dbReference type="Proteomes" id="UP000184112">
    <property type="component" value="Unassembled WGS sequence"/>
</dbReference>
<dbReference type="RefSeq" id="WP_073408558.1">
    <property type="nucleotide sequence ID" value="NZ_FQWH01000002.1"/>
</dbReference>
<organism evidence="1 2">
    <name type="scientific">Flavobacterium johnsoniae</name>
    <name type="common">Cytophaga johnsonae</name>
    <dbReference type="NCBI Taxonomy" id="986"/>
    <lineage>
        <taxon>Bacteria</taxon>
        <taxon>Pseudomonadati</taxon>
        <taxon>Bacteroidota</taxon>
        <taxon>Flavobacteriia</taxon>
        <taxon>Flavobacteriales</taxon>
        <taxon>Flavobacteriaceae</taxon>
        <taxon>Flavobacterium</taxon>
    </lineage>
</organism>
<evidence type="ECO:0000313" key="2">
    <source>
        <dbReference type="Proteomes" id="UP000184112"/>
    </source>
</evidence>
<name>A0A1M5IXX2_FLAJO</name>
<proteinExistence type="predicted"/>
<dbReference type="AlphaFoldDB" id="A0A1M5IXX2"/>